<organism evidence="1 2">
    <name type="scientific">Dorcoceras hygrometricum</name>
    <dbReference type="NCBI Taxonomy" id="472368"/>
    <lineage>
        <taxon>Eukaryota</taxon>
        <taxon>Viridiplantae</taxon>
        <taxon>Streptophyta</taxon>
        <taxon>Embryophyta</taxon>
        <taxon>Tracheophyta</taxon>
        <taxon>Spermatophyta</taxon>
        <taxon>Magnoliopsida</taxon>
        <taxon>eudicotyledons</taxon>
        <taxon>Gunneridae</taxon>
        <taxon>Pentapetalae</taxon>
        <taxon>asterids</taxon>
        <taxon>lamiids</taxon>
        <taxon>Lamiales</taxon>
        <taxon>Gesneriaceae</taxon>
        <taxon>Didymocarpoideae</taxon>
        <taxon>Trichosporeae</taxon>
        <taxon>Loxocarpinae</taxon>
        <taxon>Dorcoceras</taxon>
    </lineage>
</organism>
<evidence type="ECO:0000313" key="2">
    <source>
        <dbReference type="Proteomes" id="UP000250235"/>
    </source>
</evidence>
<dbReference type="OrthoDB" id="1839301at2759"/>
<evidence type="ECO:0000313" key="1">
    <source>
        <dbReference type="EMBL" id="KZV33340.1"/>
    </source>
</evidence>
<sequence length="333" mass="37682">MDNSEMVAMFEALVESGLNDFLGFQGKLVEISEEFFARNFQLPVEGLIDIHEVPKDLIFYARTEFLFTGEQLTTSCKKRELKIEYRLLSDIVAKSITVKAGSFDAVTHERFLLMTAIFGGVSVNWGRLLFKIFKDMVTPETRQARGYAVHICILLKNIPDLELGDSEEKISGEENTCEKVVSKKRPAVAEREQPHEIDVREETVAAGQAVEKADEIEHWFDLSYEEFIARRDDRIVESASETDEEQETVAYETGDGEQQLQTFLEPEVAKEIEMEIVLADPVITKSDDILVEVDESSAATTAKDIDLEIVTDVEQLSSDEELMSIDDLLKRIP</sequence>
<keyword evidence="2" id="KW-1185">Reference proteome</keyword>
<proteinExistence type="predicted"/>
<evidence type="ECO:0008006" key="3">
    <source>
        <dbReference type="Google" id="ProtNLM"/>
    </source>
</evidence>
<dbReference type="EMBL" id="KV005865">
    <property type="protein sequence ID" value="KZV33340.1"/>
    <property type="molecule type" value="Genomic_DNA"/>
</dbReference>
<gene>
    <name evidence="1" type="ORF">F511_18221</name>
</gene>
<reference evidence="1 2" key="1">
    <citation type="journal article" date="2015" name="Proc. Natl. Acad. Sci. U.S.A.">
        <title>The resurrection genome of Boea hygrometrica: A blueprint for survival of dehydration.</title>
        <authorList>
            <person name="Xiao L."/>
            <person name="Yang G."/>
            <person name="Zhang L."/>
            <person name="Yang X."/>
            <person name="Zhao S."/>
            <person name="Ji Z."/>
            <person name="Zhou Q."/>
            <person name="Hu M."/>
            <person name="Wang Y."/>
            <person name="Chen M."/>
            <person name="Xu Y."/>
            <person name="Jin H."/>
            <person name="Xiao X."/>
            <person name="Hu G."/>
            <person name="Bao F."/>
            <person name="Hu Y."/>
            <person name="Wan P."/>
            <person name="Li L."/>
            <person name="Deng X."/>
            <person name="Kuang T."/>
            <person name="Xiang C."/>
            <person name="Zhu J.K."/>
            <person name="Oliver M.J."/>
            <person name="He Y."/>
        </authorList>
    </citation>
    <scope>NUCLEOTIDE SEQUENCE [LARGE SCALE GENOMIC DNA]</scope>
    <source>
        <strain evidence="2">cv. XS01</strain>
    </source>
</reference>
<dbReference type="Proteomes" id="UP000250235">
    <property type="component" value="Unassembled WGS sequence"/>
</dbReference>
<name>A0A2Z7BGE5_9LAMI</name>
<accession>A0A2Z7BGE5</accession>
<protein>
    <recommendedName>
        <fullName evidence="3">Splicing factor 3B subunit 1-like</fullName>
    </recommendedName>
</protein>
<dbReference type="AlphaFoldDB" id="A0A2Z7BGE5"/>